<dbReference type="InterPro" id="IPR018117">
    <property type="entry name" value="C5_DNA_meth_AS"/>
</dbReference>
<organism evidence="15 16">
    <name type="scientific">Ascosphaera apis ARSEF 7405</name>
    <dbReference type="NCBI Taxonomy" id="392613"/>
    <lineage>
        <taxon>Eukaryota</taxon>
        <taxon>Fungi</taxon>
        <taxon>Dikarya</taxon>
        <taxon>Ascomycota</taxon>
        <taxon>Pezizomycotina</taxon>
        <taxon>Eurotiomycetes</taxon>
        <taxon>Eurotiomycetidae</taxon>
        <taxon>Onygenales</taxon>
        <taxon>Ascosphaeraceae</taxon>
        <taxon>Ascosphaera</taxon>
    </lineage>
</organism>
<name>A0A168CXW0_9EURO</name>
<dbReference type="SUPFAM" id="SSF52540">
    <property type="entry name" value="P-loop containing nucleoside triphosphate hydrolases"/>
    <property type="match status" value="1"/>
</dbReference>
<dbReference type="EMBL" id="AZGZ01000002">
    <property type="protein sequence ID" value="KZZ97139.1"/>
    <property type="molecule type" value="Genomic_DNA"/>
</dbReference>
<reference evidence="15 16" key="1">
    <citation type="journal article" date="2016" name="Genome Biol. Evol.">
        <title>Divergent and convergent evolution of fungal pathogenicity.</title>
        <authorList>
            <person name="Shang Y."/>
            <person name="Xiao G."/>
            <person name="Zheng P."/>
            <person name="Cen K."/>
            <person name="Zhan S."/>
            <person name="Wang C."/>
        </authorList>
    </citation>
    <scope>NUCLEOTIDE SEQUENCE [LARGE SCALE GENOMIC DNA]</scope>
    <source>
        <strain evidence="15 16">ARSEF 7405</strain>
    </source>
</reference>
<feature type="transmembrane region" description="Helical" evidence="13">
    <location>
        <begin position="379"/>
        <end position="404"/>
    </location>
</feature>
<feature type="compositionally biased region" description="Basic residues" evidence="12">
    <location>
        <begin position="735"/>
        <end position="744"/>
    </location>
</feature>
<feature type="compositionally biased region" description="Polar residues" evidence="12">
    <location>
        <begin position="723"/>
        <end position="732"/>
    </location>
</feature>
<keyword evidence="3" id="KW-0813">Transport</keyword>
<dbReference type="InterPro" id="IPR027417">
    <property type="entry name" value="P-loop_NTPase"/>
</dbReference>
<evidence type="ECO:0000313" key="15">
    <source>
        <dbReference type="EMBL" id="KZZ97139.1"/>
    </source>
</evidence>
<dbReference type="Gene3D" id="3.40.50.150">
    <property type="entry name" value="Vaccinia Virus protein VP39"/>
    <property type="match status" value="1"/>
</dbReference>
<feature type="transmembrane region" description="Helical" evidence="13">
    <location>
        <begin position="21"/>
        <end position="45"/>
    </location>
</feature>
<gene>
    <name evidence="15" type="ORF">AAP_00782</name>
</gene>
<feature type="compositionally biased region" description="Polar residues" evidence="12">
    <location>
        <begin position="677"/>
        <end position="689"/>
    </location>
</feature>
<feature type="region of interest" description="Disordered" evidence="12">
    <location>
        <begin position="590"/>
        <end position="753"/>
    </location>
</feature>
<dbReference type="InterPro" id="IPR000330">
    <property type="entry name" value="SNF2_N"/>
</dbReference>
<feature type="transmembrane region" description="Helical" evidence="13">
    <location>
        <begin position="321"/>
        <end position="339"/>
    </location>
</feature>
<comment type="subcellular location">
    <subcellularLocation>
        <location evidence="1">Membrane</location>
        <topology evidence="1">Multi-pass membrane protein</topology>
    </subcellularLocation>
</comment>
<protein>
    <submittedName>
        <fullName evidence="15">DNA repair protein rad8</fullName>
    </submittedName>
</protein>
<keyword evidence="16" id="KW-1185">Reference proteome</keyword>
<keyword evidence="8" id="KW-0547">Nucleotide-binding</keyword>
<feature type="transmembrane region" description="Helical" evidence="13">
    <location>
        <begin position="351"/>
        <end position="372"/>
    </location>
</feature>
<comment type="similarity">
    <text evidence="2">Belongs to the major facilitator superfamily. Sugar transporter (TC 2.A.1.1) family.</text>
</comment>
<dbReference type="CDD" id="cd17356">
    <property type="entry name" value="MFS_HXT"/>
    <property type="match status" value="1"/>
</dbReference>
<evidence type="ECO:0000256" key="7">
    <source>
        <dbReference type="ARBA" id="ARBA00022692"/>
    </source>
</evidence>
<dbReference type="Pfam" id="PF00176">
    <property type="entry name" value="SNF2-rel_dom"/>
    <property type="match status" value="1"/>
</dbReference>
<evidence type="ECO:0000256" key="8">
    <source>
        <dbReference type="ARBA" id="ARBA00022741"/>
    </source>
</evidence>
<evidence type="ECO:0000256" key="5">
    <source>
        <dbReference type="ARBA" id="ARBA00022679"/>
    </source>
</evidence>
<keyword evidence="4" id="KW-0489">Methyltransferase</keyword>
<dbReference type="InterPro" id="IPR005828">
    <property type="entry name" value="MFS_sugar_transport-like"/>
</dbReference>
<evidence type="ECO:0000313" key="16">
    <source>
        <dbReference type="Proteomes" id="UP000242877"/>
    </source>
</evidence>
<dbReference type="GO" id="GO:0008168">
    <property type="term" value="F:methyltransferase activity"/>
    <property type="evidence" value="ECO:0007669"/>
    <property type="project" value="UniProtKB-KW"/>
</dbReference>
<dbReference type="PROSITE" id="PS00217">
    <property type="entry name" value="SUGAR_TRANSPORT_2"/>
    <property type="match status" value="1"/>
</dbReference>
<feature type="transmembrane region" description="Helical" evidence="13">
    <location>
        <begin position="221"/>
        <end position="242"/>
    </location>
</feature>
<keyword evidence="6" id="KW-0949">S-adenosyl-L-methionine</keyword>
<dbReference type="GO" id="GO:0032259">
    <property type="term" value="P:methylation"/>
    <property type="evidence" value="ECO:0007669"/>
    <property type="project" value="UniProtKB-KW"/>
</dbReference>
<evidence type="ECO:0000256" key="3">
    <source>
        <dbReference type="ARBA" id="ARBA00022448"/>
    </source>
</evidence>
<feature type="region of interest" description="Disordered" evidence="12">
    <location>
        <begin position="1795"/>
        <end position="1815"/>
    </location>
</feature>
<dbReference type="InterPro" id="IPR003663">
    <property type="entry name" value="Sugar/inositol_transpt"/>
</dbReference>
<feature type="region of interest" description="Disordered" evidence="12">
    <location>
        <begin position="551"/>
        <end position="574"/>
    </location>
</feature>
<dbReference type="PANTHER" id="PTHR48022">
    <property type="entry name" value="PLASTIDIC GLUCOSE TRANSPORTER 4"/>
    <property type="match status" value="1"/>
</dbReference>
<evidence type="ECO:0000256" key="1">
    <source>
        <dbReference type="ARBA" id="ARBA00004141"/>
    </source>
</evidence>
<dbReference type="SUPFAM" id="SSF103473">
    <property type="entry name" value="MFS general substrate transporter"/>
    <property type="match status" value="1"/>
</dbReference>
<evidence type="ECO:0000259" key="14">
    <source>
        <dbReference type="PROSITE" id="PS50850"/>
    </source>
</evidence>
<proteinExistence type="inferred from homology"/>
<evidence type="ECO:0000256" key="6">
    <source>
        <dbReference type="ARBA" id="ARBA00022691"/>
    </source>
</evidence>
<dbReference type="InterPro" id="IPR038718">
    <property type="entry name" value="SNF2-like_sf"/>
</dbReference>
<dbReference type="PROSITE" id="PS00094">
    <property type="entry name" value="C5_MTASE_1"/>
    <property type="match status" value="1"/>
</dbReference>
<evidence type="ECO:0000256" key="10">
    <source>
        <dbReference type="ARBA" id="ARBA00022989"/>
    </source>
</evidence>
<feature type="compositionally biased region" description="Basic and acidic residues" evidence="12">
    <location>
        <begin position="1795"/>
        <end position="1807"/>
    </location>
</feature>
<feature type="transmembrane region" description="Helical" evidence="13">
    <location>
        <begin position="65"/>
        <end position="85"/>
    </location>
</feature>
<dbReference type="InterPro" id="IPR001525">
    <property type="entry name" value="C5_MeTfrase"/>
</dbReference>
<evidence type="ECO:0000256" key="2">
    <source>
        <dbReference type="ARBA" id="ARBA00010992"/>
    </source>
</evidence>
<dbReference type="VEuPathDB" id="FungiDB:AAP_00782"/>
<sequence>MVAADPSAPRFGGLTGRPLSICVTIVATCGFLLFGYDQGIMSGIITGSVFNNVFPPTLGDSTIQGFVTAIYEIGCLIGAVFILYVGDRLGRRRAIILGAAIMCLGVLIQVTAFKDKQAFAQFTIGRIITGIGNGINTSTIPTYQAECSRNTNRGLLICIEGGTIAFGTLISYWIDYGAAYAFKGPDDLQKYADEHNMSTSDIDVYNPPNGEDWGHNLDITWRFPIAFQIVFGLFICVGMTFLPESPRWLMSRERYEEGELVLAALAGKSVNDPQVQLQKTVVIDSIRASGGGGKSTPMSAVFSNGKTQHFRRALLGMSSQFMQQIGGCNAVIYYLPILVKDSLNKPHQFSMLIGGINMVVYAIFATLSWFLIESVGRRRLFLVGTFVQCGAMIITFACMIHTGLSEETQAKNAKGAVVGLFLYIAAFGATWLPLPWLYPAEISPVKTRAKANAFSTCSNWLFNFLIVMVTPVMITNIKWGTYLFFAIVNACFIPVIWIFYPETARRSLEEIDIIFAKGYTENISYVKAAKLLPYLTDEQVKEMSIQYGFHSDSEESGSINNAERAAEGQGHSAPKKQRFIEEFLSGRFRNAVDSSSSEDEQEPLEKLNGDDRTKCIGLSDDIVDTPKTDLTLDSPGTPERKLTLPVRGTPAPPLAVESAKGTNDHSAYPKPGRNSENEVPSLQSKQTARVSAVTPKSAVQHNPVPPSRSLFEMWGKPAPTPPKQESQPTPGASQRRGRGGRRTANRNLPNGTMAEADEEPVAFQGQAEDAYAVNPLPKGPIPSHLPPEILRGIRIEDIFDDIARTALKHGFEKVLDHLKCRELRVATMFSGNRIAVVSIGYAEKQDVNELVMEKATTAFGSERYVPQDIDMLVIGFPCVDFSNLNTHKRDIIKHMGESGHTFFGVMRYCQTARPPIIVVENVCSAPWGKLATLWDYIGYTSYHTKVDTKNYYLPQTRERGYMICLRRDHFSLDSDIDLDADCDLKRSDLNPSKASDFSRLMKAFERPASSPITDFMLRETDPRFRIAVDDISSIPIKERQAVDWTRYKARHLAYRIKEKLGDKRPLTKWTDNGACYPPDFYWRKWMQVQTERVWDTLDSNYLRAFIRGYDMNFKSRFIDLSQGIDRELDTRAYGVAGCLTPRGQAFITSRGGPLLGIESLALQGIPVDKLLLSSESQRDLQDLAGNAMSSTVVGSAICSVLILYFHLLKGGESSQAVPAKVEQTKREPTFMDIRSMMTLPSDIQKGKTMSTHELHQAAMKSVKICACEGQNTSSKWNLLRCLKCGHTACTECGSNPAHYYGSIAQDQVIDRWMDFENHLKKNLPMRFNLNGFDRSMWENLRDSDLQVNVAKAWDKYMCLLDPVLSDELRFHSITRQNIWTVHYEGIHSRLELVFSQMRVQWLLYANAPPEEPSNSPLRQMLQAPIASMVPSESDILKGPWHVLSPVSSSFEMTVEGKGDVVPSFYAEIGLKHPKYTSMKVYTQLSVSASDDEVQGLEFDIRGDYELLQNCGAASGSLHKKVTTHKEELPIYFFLDPTEIGEADFDSWVFALDHERLDTRRTRLTIAETTPGFSGVTARNSQQTVRCWYRRQRAYTNVGLEVPPALPIYCHPKVGVSVRGVSCEESYVPFWTCNVQATSGEKDLPKNVWEVADLSESPQMVQRFSWLLQRAASLTIFGSWQSYSLASGESPESCCSLCSPAKPRILWTLGEKDQIQPYENPEDAAVYEQNIKQRPAPFLGFAKIDDNDTLHLHVCLNVITLLHRAWGKLCKGNGISFHWRLCVDNVGFLHPHLGQLKERSNDGDEESKQPPNFTRHHLRKEQLRSLTWMRSQEEDDVPPFEEEEVAEALIPSLGWRAEARATTKKTIRGGILGDEVGYGKTAISLALFDSQFQKDSSTIPDKVDGAIPVRATLIVVPHHLVDQWRNEIKKFLGNAYTVLEIKTINALNTLTIRDFQTAHIVLVSATLFRGDKYYSKVSLFAAPPGEPRGDGRIFSDWLKDAMEGIRAHNRRAGSKRHLQKIPAV</sequence>
<dbReference type="Gene3D" id="1.20.1250.20">
    <property type="entry name" value="MFS general substrate transporter like domains"/>
    <property type="match status" value="2"/>
</dbReference>
<dbReference type="GO" id="GO:0005351">
    <property type="term" value="F:carbohydrate:proton symporter activity"/>
    <property type="evidence" value="ECO:0007669"/>
    <property type="project" value="TreeGrafter"/>
</dbReference>
<keyword evidence="9" id="KW-0067">ATP-binding</keyword>
<feature type="transmembrane region" description="Helical" evidence="13">
    <location>
        <begin position="118"/>
        <end position="135"/>
    </location>
</feature>
<dbReference type="PANTHER" id="PTHR48022:SF69">
    <property type="entry name" value="SUGAR TRANSPORTER"/>
    <property type="match status" value="1"/>
</dbReference>
<dbReference type="GO" id="GO:0015793">
    <property type="term" value="P:glycerol transmembrane transport"/>
    <property type="evidence" value="ECO:0007669"/>
    <property type="project" value="TreeGrafter"/>
</dbReference>
<evidence type="ECO:0000256" key="4">
    <source>
        <dbReference type="ARBA" id="ARBA00022603"/>
    </source>
</evidence>
<evidence type="ECO:0000256" key="12">
    <source>
        <dbReference type="SAM" id="MobiDB-lite"/>
    </source>
</evidence>
<dbReference type="GO" id="GO:0005524">
    <property type="term" value="F:ATP binding"/>
    <property type="evidence" value="ECO:0007669"/>
    <property type="project" value="InterPro"/>
</dbReference>
<keyword evidence="11 13" id="KW-0472">Membrane</keyword>
<dbReference type="InterPro" id="IPR020846">
    <property type="entry name" value="MFS_dom"/>
</dbReference>
<evidence type="ECO:0000256" key="9">
    <source>
        <dbReference type="ARBA" id="ARBA00022840"/>
    </source>
</evidence>
<dbReference type="Pfam" id="PF00083">
    <property type="entry name" value="Sugar_tr"/>
    <property type="match status" value="1"/>
</dbReference>
<keyword evidence="10 13" id="KW-1133">Transmembrane helix</keyword>
<dbReference type="Gene3D" id="3.40.50.10810">
    <property type="entry name" value="Tandem AAA-ATPase domain"/>
    <property type="match status" value="1"/>
</dbReference>
<evidence type="ECO:0000256" key="13">
    <source>
        <dbReference type="SAM" id="Phobius"/>
    </source>
</evidence>
<dbReference type="SUPFAM" id="SSF53335">
    <property type="entry name" value="S-adenosyl-L-methionine-dependent methyltransferases"/>
    <property type="match status" value="1"/>
</dbReference>
<evidence type="ECO:0000256" key="11">
    <source>
        <dbReference type="ARBA" id="ARBA00023136"/>
    </source>
</evidence>
<comment type="caution">
    <text evidence="15">The sequence shown here is derived from an EMBL/GenBank/DDBJ whole genome shotgun (WGS) entry which is preliminary data.</text>
</comment>
<dbReference type="InterPro" id="IPR005829">
    <property type="entry name" value="Sugar_transporter_CS"/>
</dbReference>
<accession>A0A168CXW0</accession>
<dbReference type="OrthoDB" id="423221at2759"/>
<dbReference type="Proteomes" id="UP000242877">
    <property type="component" value="Unassembled WGS sequence"/>
</dbReference>
<dbReference type="PRINTS" id="PR00171">
    <property type="entry name" value="SUGRTRNSPORT"/>
</dbReference>
<feature type="transmembrane region" description="Helical" evidence="13">
    <location>
        <begin position="416"/>
        <end position="439"/>
    </location>
</feature>
<dbReference type="Pfam" id="PF00145">
    <property type="entry name" value="DNA_methylase"/>
    <property type="match status" value="1"/>
</dbReference>
<dbReference type="PROSITE" id="PS50850">
    <property type="entry name" value="MFS"/>
    <property type="match status" value="1"/>
</dbReference>
<dbReference type="InterPro" id="IPR029063">
    <property type="entry name" value="SAM-dependent_MTases_sf"/>
</dbReference>
<feature type="domain" description="Major facilitator superfamily (MFS) profile" evidence="14">
    <location>
        <begin position="23"/>
        <end position="504"/>
    </location>
</feature>
<dbReference type="InterPro" id="IPR050360">
    <property type="entry name" value="MFS_Sugar_Transporters"/>
</dbReference>
<dbReference type="InterPro" id="IPR036259">
    <property type="entry name" value="MFS_trans_sf"/>
</dbReference>
<keyword evidence="7 13" id="KW-0812">Transmembrane</keyword>
<keyword evidence="5" id="KW-0808">Transferase</keyword>
<feature type="compositionally biased region" description="Basic and acidic residues" evidence="12">
    <location>
        <begin position="603"/>
        <end position="614"/>
    </location>
</feature>
<dbReference type="GO" id="GO:0016020">
    <property type="term" value="C:membrane"/>
    <property type="evidence" value="ECO:0007669"/>
    <property type="project" value="UniProtKB-SubCell"/>
</dbReference>
<feature type="transmembrane region" description="Helical" evidence="13">
    <location>
        <begin position="94"/>
        <end position="112"/>
    </location>
</feature>
<feature type="transmembrane region" description="Helical" evidence="13">
    <location>
        <begin position="155"/>
        <end position="174"/>
    </location>
</feature>
<feature type="transmembrane region" description="Helical" evidence="13">
    <location>
        <begin position="480"/>
        <end position="500"/>
    </location>
</feature>